<dbReference type="Proteomes" id="UP000254040">
    <property type="component" value="Unassembled WGS sequence"/>
</dbReference>
<keyword evidence="4" id="KW-0808">Transferase</keyword>
<dbReference type="InterPro" id="IPR001173">
    <property type="entry name" value="Glyco_trans_2-like"/>
</dbReference>
<evidence type="ECO:0000313" key="6">
    <source>
        <dbReference type="Proteomes" id="UP000254040"/>
    </source>
</evidence>
<gene>
    <name evidence="3" type="ORF">Lmor_2900</name>
    <name evidence="4" type="ORF">NCTC12239_02327</name>
</gene>
<keyword evidence="5" id="KW-1185">Reference proteome</keyword>
<dbReference type="EMBL" id="UGOG01000001">
    <property type="protein sequence ID" value="STX63383.1"/>
    <property type="molecule type" value="Genomic_DNA"/>
</dbReference>
<dbReference type="Pfam" id="PF00535">
    <property type="entry name" value="Glycos_transf_2"/>
    <property type="match status" value="1"/>
</dbReference>
<sequence>MFLFLLISLAMLTVIIITKNEESNIRRCLESVRFADEIIVVDSGSTDNTVAITREYTDKVFQTDWQGYGIQKQRALAKATGDWVLNLDADESVSSALQEEIMKVISSDSADAFRVPIQMFFYNKLLKHSASPKRHIRLFKRANANYSNDIVHEKILVSATARIGKLKNAIQHHSYRDLSHVLYKLNKYSSYSAKIRIESNKKMSFIRVLASTSWMFSRCFILQRGFLDGKLGFLFAVISAQGTFYRGVKQIYRDRNINELPCITNTDKDEM</sequence>
<protein>
    <submittedName>
        <fullName evidence="4">Lipopolysaccharide biosynthesis glycosyltransferase</fullName>
    </submittedName>
</protein>
<evidence type="ECO:0000313" key="4">
    <source>
        <dbReference type="EMBL" id="STX63383.1"/>
    </source>
</evidence>
<dbReference type="Proteomes" id="UP000054985">
    <property type="component" value="Unassembled WGS sequence"/>
</dbReference>
<name>A0A378JXK9_9GAMM</name>
<dbReference type="EMBL" id="LNYN01000042">
    <property type="protein sequence ID" value="KTD30793.1"/>
    <property type="molecule type" value="Genomic_DNA"/>
</dbReference>
<dbReference type="GO" id="GO:0016740">
    <property type="term" value="F:transferase activity"/>
    <property type="evidence" value="ECO:0007669"/>
    <property type="project" value="UniProtKB-KW"/>
</dbReference>
<feature type="domain" description="Glycosyltransferase 2-like" evidence="2">
    <location>
        <begin position="13"/>
        <end position="146"/>
    </location>
</feature>
<reference evidence="4 6" key="2">
    <citation type="submission" date="2018-06" db="EMBL/GenBank/DDBJ databases">
        <authorList>
            <consortium name="Pathogen Informatics"/>
            <person name="Doyle S."/>
        </authorList>
    </citation>
    <scope>NUCLEOTIDE SEQUENCE [LARGE SCALE GENOMIC DNA]</scope>
    <source>
        <strain evidence="4 6">NCTC12239</strain>
    </source>
</reference>
<comment type="similarity">
    <text evidence="1">Belongs to the glycosyltransferase 2 family. WaaE/KdtX subfamily.</text>
</comment>
<dbReference type="Gene3D" id="3.90.550.10">
    <property type="entry name" value="Spore Coat Polysaccharide Biosynthesis Protein SpsA, Chain A"/>
    <property type="match status" value="1"/>
</dbReference>
<proteinExistence type="inferred from homology"/>
<dbReference type="PANTHER" id="PTHR43630:SF2">
    <property type="entry name" value="GLYCOSYLTRANSFERASE"/>
    <property type="match status" value="1"/>
</dbReference>
<accession>A0A378JXK9</accession>
<dbReference type="SUPFAM" id="SSF53448">
    <property type="entry name" value="Nucleotide-diphospho-sugar transferases"/>
    <property type="match status" value="1"/>
</dbReference>
<dbReference type="InterPro" id="IPR029044">
    <property type="entry name" value="Nucleotide-diphossugar_trans"/>
</dbReference>
<dbReference type="AlphaFoldDB" id="A0A378JXK9"/>
<dbReference type="PANTHER" id="PTHR43630">
    <property type="entry name" value="POLY-BETA-1,6-N-ACETYL-D-GLUCOSAMINE SYNTHASE"/>
    <property type="match status" value="1"/>
</dbReference>
<evidence type="ECO:0000313" key="3">
    <source>
        <dbReference type="EMBL" id="KTD30793.1"/>
    </source>
</evidence>
<evidence type="ECO:0000313" key="5">
    <source>
        <dbReference type="Proteomes" id="UP000054985"/>
    </source>
</evidence>
<dbReference type="STRING" id="39962.Lmor_2900"/>
<organism evidence="4 6">
    <name type="scientific">Legionella moravica</name>
    <dbReference type="NCBI Taxonomy" id="39962"/>
    <lineage>
        <taxon>Bacteria</taxon>
        <taxon>Pseudomonadati</taxon>
        <taxon>Pseudomonadota</taxon>
        <taxon>Gammaproteobacteria</taxon>
        <taxon>Legionellales</taxon>
        <taxon>Legionellaceae</taxon>
        <taxon>Legionella</taxon>
    </lineage>
</organism>
<evidence type="ECO:0000259" key="2">
    <source>
        <dbReference type="Pfam" id="PF00535"/>
    </source>
</evidence>
<dbReference type="CDD" id="cd02511">
    <property type="entry name" value="Beta4Glucosyltransferase"/>
    <property type="match status" value="1"/>
</dbReference>
<reference evidence="3 5" key="1">
    <citation type="submission" date="2015-11" db="EMBL/GenBank/DDBJ databases">
        <title>Genomic analysis of 38 Legionella species identifies large and diverse effector repertoires.</title>
        <authorList>
            <person name="Burstein D."/>
            <person name="Amaro F."/>
            <person name="Zusman T."/>
            <person name="Lifshitz Z."/>
            <person name="Cohen O."/>
            <person name="Gilbert J.A."/>
            <person name="Pupko T."/>
            <person name="Shuman H.A."/>
            <person name="Segal G."/>
        </authorList>
    </citation>
    <scope>NUCLEOTIDE SEQUENCE [LARGE SCALE GENOMIC DNA]</scope>
    <source>
        <strain evidence="3 5">ATCC 43877</strain>
    </source>
</reference>
<evidence type="ECO:0000256" key="1">
    <source>
        <dbReference type="ARBA" id="ARBA00038494"/>
    </source>
</evidence>